<keyword evidence="2" id="KW-0547">Nucleotide-binding</keyword>
<dbReference type="OrthoDB" id="48317at2759"/>
<dbReference type="STRING" id="100816.A0A175WFM5"/>
<dbReference type="PANTHER" id="PTHR45348:SF1">
    <property type="entry name" value="TRANS-ENOYL REDUCTASE STHE"/>
    <property type="match status" value="1"/>
</dbReference>
<dbReference type="InterPro" id="IPR047122">
    <property type="entry name" value="Trans-enoyl_RdTase-like"/>
</dbReference>
<protein>
    <submittedName>
        <fullName evidence="6">Enoyl reductase LovC</fullName>
    </submittedName>
</protein>
<evidence type="ECO:0000313" key="7">
    <source>
        <dbReference type="Proteomes" id="UP000078237"/>
    </source>
</evidence>
<dbReference type="InterPro" id="IPR036291">
    <property type="entry name" value="NAD(P)-bd_dom_sf"/>
</dbReference>
<dbReference type="InterPro" id="IPR013154">
    <property type="entry name" value="ADH-like_N"/>
</dbReference>
<dbReference type="EMBL" id="LCTW02000014">
    <property type="protein sequence ID" value="KXX82446.1"/>
    <property type="molecule type" value="Genomic_DNA"/>
</dbReference>
<evidence type="ECO:0000256" key="4">
    <source>
        <dbReference type="ARBA" id="ARBA00023002"/>
    </source>
</evidence>
<dbReference type="CDD" id="cd08249">
    <property type="entry name" value="enoyl_reductase_like"/>
    <property type="match status" value="1"/>
</dbReference>
<keyword evidence="4" id="KW-0560">Oxidoreductase</keyword>
<name>A0A175WFM5_9PEZI</name>
<evidence type="ECO:0000256" key="1">
    <source>
        <dbReference type="ARBA" id="ARBA00008072"/>
    </source>
</evidence>
<comment type="caution">
    <text evidence="6">The sequence shown here is derived from an EMBL/GenBank/DDBJ whole genome shotgun (WGS) entry which is preliminary data.</text>
</comment>
<dbReference type="Proteomes" id="UP000078237">
    <property type="component" value="Unassembled WGS sequence"/>
</dbReference>
<dbReference type="Gene3D" id="3.40.50.720">
    <property type="entry name" value="NAD(P)-binding Rossmann-like Domain"/>
    <property type="match status" value="1"/>
</dbReference>
<dbReference type="SUPFAM" id="SSF51735">
    <property type="entry name" value="NAD(P)-binding Rossmann-fold domains"/>
    <property type="match status" value="1"/>
</dbReference>
<dbReference type="InterPro" id="IPR020843">
    <property type="entry name" value="ER"/>
</dbReference>
<evidence type="ECO:0000313" key="6">
    <source>
        <dbReference type="EMBL" id="KXX82446.1"/>
    </source>
</evidence>
<dbReference type="AlphaFoldDB" id="A0A175WFM5"/>
<dbReference type="Pfam" id="PF08240">
    <property type="entry name" value="ADH_N"/>
    <property type="match status" value="1"/>
</dbReference>
<sequence>MTATAIPTTQTALVGTALGDIVLSHNAGVPEVEDDTILVKTAAISVNPVDTKMIGNYVTPGAIAGCDFAGTVLSVGPTAARNGLVRPGDRVCGAVMGMNPLQPNVGAFANYVGAYADRVLRIPPSISFYEGAAMSTSFMTAGLALFKSLALPGHPSRPASHPLPVLVYGGSTATGTAAIQLLRLAGYTPLATCSPGNFPLVTSYGAAAVFDYRSPSCAADIRAYTNSSLGFALDCITTTESMRICYAAIGRRGGRYTALDPYPDTVARTRRVVRSDWVLGPVMLGKEIAWPEPHGRPADPEMGQFGAEWVKTVQELLDGGKLRSHPIDVQPGGLENALKGLEMIKNKKVSGVKLVYAMS</sequence>
<dbReference type="GO" id="GO:0000166">
    <property type="term" value="F:nucleotide binding"/>
    <property type="evidence" value="ECO:0007669"/>
    <property type="project" value="UniProtKB-KW"/>
</dbReference>
<evidence type="ECO:0000259" key="5">
    <source>
        <dbReference type="SMART" id="SM00829"/>
    </source>
</evidence>
<proteinExistence type="inferred from homology"/>
<dbReference type="GO" id="GO:0016651">
    <property type="term" value="F:oxidoreductase activity, acting on NAD(P)H"/>
    <property type="evidence" value="ECO:0007669"/>
    <property type="project" value="InterPro"/>
</dbReference>
<dbReference type="SMART" id="SM00829">
    <property type="entry name" value="PKS_ER"/>
    <property type="match status" value="1"/>
</dbReference>
<evidence type="ECO:0000256" key="2">
    <source>
        <dbReference type="ARBA" id="ARBA00022741"/>
    </source>
</evidence>
<accession>A0A175WFM5</accession>
<dbReference type="InterPro" id="IPR011032">
    <property type="entry name" value="GroES-like_sf"/>
</dbReference>
<keyword evidence="3" id="KW-0521">NADP</keyword>
<dbReference type="SUPFAM" id="SSF50129">
    <property type="entry name" value="GroES-like"/>
    <property type="match status" value="1"/>
</dbReference>
<dbReference type="Gene3D" id="3.90.180.10">
    <property type="entry name" value="Medium-chain alcohol dehydrogenases, catalytic domain"/>
    <property type="match status" value="1"/>
</dbReference>
<dbReference type="VEuPathDB" id="FungiDB:MMYC01_201644"/>
<keyword evidence="7" id="KW-1185">Reference proteome</keyword>
<organism evidence="6 7">
    <name type="scientific">Madurella mycetomatis</name>
    <dbReference type="NCBI Taxonomy" id="100816"/>
    <lineage>
        <taxon>Eukaryota</taxon>
        <taxon>Fungi</taxon>
        <taxon>Dikarya</taxon>
        <taxon>Ascomycota</taxon>
        <taxon>Pezizomycotina</taxon>
        <taxon>Sordariomycetes</taxon>
        <taxon>Sordariomycetidae</taxon>
        <taxon>Sordariales</taxon>
        <taxon>Sordariales incertae sedis</taxon>
        <taxon>Madurella</taxon>
    </lineage>
</organism>
<comment type="similarity">
    <text evidence="1">Belongs to the zinc-containing alcohol dehydrogenase family.</text>
</comment>
<evidence type="ECO:0000256" key="3">
    <source>
        <dbReference type="ARBA" id="ARBA00022857"/>
    </source>
</evidence>
<reference evidence="6 7" key="1">
    <citation type="journal article" date="2016" name="Genome Announc.">
        <title>Genome Sequence of Madurella mycetomatis mm55, Isolated from a Human Mycetoma Case in Sudan.</title>
        <authorList>
            <person name="Smit S."/>
            <person name="Derks M.F."/>
            <person name="Bervoets S."/>
            <person name="Fahal A."/>
            <person name="van Leeuwen W."/>
            <person name="van Belkum A."/>
            <person name="van de Sande W.W."/>
        </authorList>
    </citation>
    <scope>NUCLEOTIDE SEQUENCE [LARGE SCALE GENOMIC DNA]</scope>
    <source>
        <strain evidence="7">mm55</strain>
    </source>
</reference>
<feature type="domain" description="Enoyl reductase (ER)" evidence="5">
    <location>
        <begin position="16"/>
        <end position="355"/>
    </location>
</feature>
<dbReference type="PANTHER" id="PTHR45348">
    <property type="entry name" value="HYPOTHETICAL OXIDOREDUCTASE (EUROFUNG)"/>
    <property type="match status" value="1"/>
</dbReference>
<gene>
    <name evidence="6" type="ORF">MMYC01_201644</name>
</gene>